<dbReference type="RefSeq" id="WP_084121626.1">
    <property type="nucleotide sequence ID" value="NZ_LT838813.1"/>
</dbReference>
<feature type="transmembrane region" description="Helical" evidence="1">
    <location>
        <begin position="45"/>
        <end position="62"/>
    </location>
</feature>
<keyword evidence="3" id="KW-1185">Reference proteome</keyword>
<evidence type="ECO:0000313" key="2">
    <source>
        <dbReference type="EMBL" id="SMD44843.1"/>
    </source>
</evidence>
<dbReference type="AlphaFoldDB" id="A0A1W2H7F4"/>
<protein>
    <recommendedName>
        <fullName evidence="4">DoxX-like family protein</fullName>
    </recommendedName>
</protein>
<reference evidence="3" key="1">
    <citation type="submission" date="2017-04" db="EMBL/GenBank/DDBJ databases">
        <authorList>
            <person name="Varghese N."/>
            <person name="Submissions S."/>
        </authorList>
    </citation>
    <scope>NUCLEOTIDE SEQUENCE [LARGE SCALE GENOMIC DNA]</scope>
    <source>
        <strain evidence="3">DSM 16537</strain>
    </source>
</reference>
<keyword evidence="1" id="KW-1133">Transmembrane helix</keyword>
<evidence type="ECO:0000313" key="3">
    <source>
        <dbReference type="Proteomes" id="UP000192333"/>
    </source>
</evidence>
<dbReference type="STRING" id="758820.SAMN00777080_3479"/>
<name>A0A1W2H7F4_9BACT</name>
<dbReference type="EMBL" id="LT838813">
    <property type="protein sequence ID" value="SMD44843.1"/>
    <property type="molecule type" value="Genomic_DNA"/>
</dbReference>
<dbReference type="Proteomes" id="UP000192333">
    <property type="component" value="Chromosome I"/>
</dbReference>
<evidence type="ECO:0008006" key="4">
    <source>
        <dbReference type="Google" id="ProtNLM"/>
    </source>
</evidence>
<keyword evidence="1" id="KW-0812">Transmembrane</keyword>
<dbReference type="OrthoDB" id="677659at2"/>
<gene>
    <name evidence="2" type="ORF">SAMN00777080_3479</name>
</gene>
<accession>A0A1W2H7F4</accession>
<keyword evidence="1" id="KW-0472">Membrane</keyword>
<sequence length="121" mass="13302">MKFNIRTKAIAKAICVLAVGITLLTKILQVSEVLSQMEAIGLQEMLPLLIGLEATALILYIFPRTARVGFFLLVAYYGGAIAVNLHQPSQAVPAIVFMVIIWVTTFIQMPEIFGYSESLTN</sequence>
<evidence type="ECO:0000256" key="1">
    <source>
        <dbReference type="SAM" id="Phobius"/>
    </source>
</evidence>
<feature type="transmembrane region" description="Helical" evidence="1">
    <location>
        <begin position="69"/>
        <end position="85"/>
    </location>
</feature>
<organism evidence="2 3">
    <name type="scientific">Aquiflexum balticum DSM 16537</name>
    <dbReference type="NCBI Taxonomy" id="758820"/>
    <lineage>
        <taxon>Bacteria</taxon>
        <taxon>Pseudomonadati</taxon>
        <taxon>Bacteroidota</taxon>
        <taxon>Cytophagia</taxon>
        <taxon>Cytophagales</taxon>
        <taxon>Cyclobacteriaceae</taxon>
        <taxon>Aquiflexum</taxon>
    </lineage>
</organism>
<proteinExistence type="predicted"/>
<feature type="transmembrane region" description="Helical" evidence="1">
    <location>
        <begin position="91"/>
        <end position="109"/>
    </location>
</feature>